<dbReference type="AlphaFoldDB" id="A0A8S4PEJ9"/>
<dbReference type="OrthoDB" id="6130724at2759"/>
<dbReference type="EMBL" id="CAIIXF020000008">
    <property type="protein sequence ID" value="CAH1791478.1"/>
    <property type="molecule type" value="Genomic_DNA"/>
</dbReference>
<evidence type="ECO:0000313" key="4">
    <source>
        <dbReference type="Proteomes" id="UP000749559"/>
    </source>
</evidence>
<comment type="caution">
    <text evidence="3">The sequence shown here is derived from an EMBL/GenBank/DDBJ whole genome shotgun (WGS) entry which is preliminary data.</text>
</comment>
<feature type="transmembrane region" description="Helical" evidence="1">
    <location>
        <begin position="618"/>
        <end position="646"/>
    </location>
</feature>
<keyword evidence="1" id="KW-0472">Membrane</keyword>
<evidence type="ECO:0000313" key="3">
    <source>
        <dbReference type="EMBL" id="CAH1791478.1"/>
    </source>
</evidence>
<feature type="transmembrane region" description="Helical" evidence="1">
    <location>
        <begin position="276"/>
        <end position="298"/>
    </location>
</feature>
<dbReference type="Proteomes" id="UP000749559">
    <property type="component" value="Unassembled WGS sequence"/>
</dbReference>
<organism evidence="3 4">
    <name type="scientific">Owenia fusiformis</name>
    <name type="common">Polychaete worm</name>
    <dbReference type="NCBI Taxonomy" id="6347"/>
    <lineage>
        <taxon>Eukaryota</taxon>
        <taxon>Metazoa</taxon>
        <taxon>Spiralia</taxon>
        <taxon>Lophotrochozoa</taxon>
        <taxon>Annelida</taxon>
        <taxon>Polychaeta</taxon>
        <taxon>Sedentaria</taxon>
        <taxon>Canalipalpata</taxon>
        <taxon>Sabellida</taxon>
        <taxon>Oweniida</taxon>
        <taxon>Oweniidae</taxon>
        <taxon>Owenia</taxon>
    </lineage>
</organism>
<protein>
    <submittedName>
        <fullName evidence="3">Uncharacterized protein</fullName>
    </submittedName>
</protein>
<evidence type="ECO:0000256" key="2">
    <source>
        <dbReference type="SAM" id="SignalP"/>
    </source>
</evidence>
<keyword evidence="4" id="KW-1185">Reference proteome</keyword>
<accession>A0A8S4PEJ9</accession>
<feature type="transmembrane region" description="Helical" evidence="1">
    <location>
        <begin position="658"/>
        <end position="687"/>
    </location>
</feature>
<feature type="transmembrane region" description="Helical" evidence="1">
    <location>
        <begin position="553"/>
        <end position="572"/>
    </location>
</feature>
<feature type="transmembrane region" description="Helical" evidence="1">
    <location>
        <begin position="411"/>
        <end position="429"/>
    </location>
</feature>
<keyword evidence="1" id="KW-1133">Transmembrane helix</keyword>
<feature type="transmembrane region" description="Helical" evidence="1">
    <location>
        <begin position="578"/>
        <end position="597"/>
    </location>
</feature>
<name>A0A8S4PEJ9_OWEFU</name>
<keyword evidence="2" id="KW-0732">Signal</keyword>
<feature type="transmembrane region" description="Helical" evidence="1">
    <location>
        <begin position="792"/>
        <end position="815"/>
    </location>
</feature>
<feature type="transmembrane region" description="Helical" evidence="1">
    <location>
        <begin position="759"/>
        <end position="780"/>
    </location>
</feature>
<feature type="transmembrane region" description="Helical" evidence="1">
    <location>
        <begin position="436"/>
        <end position="458"/>
    </location>
</feature>
<proteinExistence type="predicted"/>
<evidence type="ECO:0000256" key="1">
    <source>
        <dbReference type="SAM" id="Phobius"/>
    </source>
</evidence>
<gene>
    <name evidence="3" type="ORF">OFUS_LOCUS16555</name>
</gene>
<sequence>MLALSVFIISCFPVNGFLEENMVSGIATQHENYVPLKTIPEIEKSEATSDATLHNDLIQGESHQIAFGNENNGALSKATDTSAGSNHHGPDGHKFKCKFEIPTESQKRFIELTDKEKKNFIYVHLNFSTKPKLPSRRARESLFFPGYLTWTFKGRPGAGYPLLSYPYNYDTLSLGFLYWHVRENFTMNVKVKPKGCNSTWGEHSMMLSLLYTVRNLSAKIEYNNSAVWCYSLRYKPSKFEKWLNHVTGVNRNSNGFQCSEPEHPHKYGEEIRQTRLLLVLQVIGCVLFSYAPLLLYMFDEGRTYSSSLAPEKDMKMGYEHLDGSVEGGDKDDAANGKEVGEDEASGEYLYLGEDAPITFFSLLKTMFVSTTRSNSVTVQRIKKGLSILLLTPSLIVLDTAITFMYKHKALYIRIMSDVPIGFHAIPFGYELSSRNWLYFLGGPYVIYSVYFFLAILLVCLPVNLCEVVALQIEKNDKSGCMLFMTSDIIENLGGVKYSKLPVSYKKLSKAFTARLYTLLHYKFWVLLKNVWIKRIKAVRCKFGGPFRGSLKKCVCFTIFLPVWLVLFVLFVLDIVCCIAYFGVPIVFFIKTVVQNYIRYVLDRFLYTDKRGQFLARDSVCCGITAWIIRIILFVVFAFVFFCAITMYTVSVVFVTNTFAFTIIGIIAFPEEAVMYCIGTGIVIMYIYKTVRGFNDGYNDLLLYTITLSDDLNTQQKTRSTDKEPVKYIIHQSDGSEISGVPAHVYYSLVESFRPLRRQVFLTLIYLGLIAAFMYVCIHVIQSYNREAQLSVLVKTVATVIAGILPHLVQLCWGSVNQDAKNMRYKLQIKSNIKAHWQRHKQNIQDEELIIN</sequence>
<feature type="transmembrane region" description="Helical" evidence="1">
    <location>
        <begin position="513"/>
        <end position="532"/>
    </location>
</feature>
<keyword evidence="1" id="KW-0812">Transmembrane</keyword>
<reference evidence="3" key="1">
    <citation type="submission" date="2022-03" db="EMBL/GenBank/DDBJ databases">
        <authorList>
            <person name="Martin C."/>
        </authorList>
    </citation>
    <scope>NUCLEOTIDE SEQUENCE</scope>
</reference>
<feature type="transmembrane region" description="Helical" evidence="1">
    <location>
        <begin position="385"/>
        <end position="405"/>
    </location>
</feature>
<feature type="signal peptide" evidence="2">
    <location>
        <begin position="1"/>
        <end position="16"/>
    </location>
</feature>
<feature type="chain" id="PRO_5035748780" evidence="2">
    <location>
        <begin position="17"/>
        <end position="851"/>
    </location>
</feature>